<proteinExistence type="predicted"/>
<name>A0A382S8Z6_9ZZZZ</name>
<evidence type="ECO:0000313" key="1">
    <source>
        <dbReference type="EMBL" id="SVD06052.1"/>
    </source>
</evidence>
<dbReference type="EMBL" id="UINC01127134">
    <property type="protein sequence ID" value="SVD06052.1"/>
    <property type="molecule type" value="Genomic_DNA"/>
</dbReference>
<gene>
    <name evidence="1" type="ORF">METZ01_LOCUS358906</name>
</gene>
<sequence>MSMRYTDAQELCAEVKEDYLFKATTKLVDNVLADGAVLVEDDKLKRNLISQYVIALTEVNQVLDDLSHKFWVNFEDK</sequence>
<organism evidence="1">
    <name type="scientific">marine metagenome</name>
    <dbReference type="NCBI Taxonomy" id="408172"/>
    <lineage>
        <taxon>unclassified sequences</taxon>
        <taxon>metagenomes</taxon>
        <taxon>ecological metagenomes</taxon>
    </lineage>
</organism>
<accession>A0A382S8Z6</accession>
<dbReference type="AlphaFoldDB" id="A0A382S8Z6"/>
<reference evidence="1" key="1">
    <citation type="submission" date="2018-05" db="EMBL/GenBank/DDBJ databases">
        <authorList>
            <person name="Lanie J.A."/>
            <person name="Ng W.-L."/>
            <person name="Kazmierczak K.M."/>
            <person name="Andrzejewski T.M."/>
            <person name="Davidsen T.M."/>
            <person name="Wayne K.J."/>
            <person name="Tettelin H."/>
            <person name="Glass J.I."/>
            <person name="Rusch D."/>
            <person name="Podicherti R."/>
            <person name="Tsui H.-C.T."/>
            <person name="Winkler M.E."/>
        </authorList>
    </citation>
    <scope>NUCLEOTIDE SEQUENCE</scope>
</reference>
<protein>
    <submittedName>
        <fullName evidence="1">Uncharacterized protein</fullName>
    </submittedName>
</protein>